<dbReference type="EMBL" id="JAVHUY010000025">
    <property type="protein sequence ID" value="MDQ7907801.1"/>
    <property type="molecule type" value="Genomic_DNA"/>
</dbReference>
<keyword evidence="3" id="KW-1185">Reference proteome</keyword>
<feature type="region of interest" description="Disordered" evidence="1">
    <location>
        <begin position="1"/>
        <end position="31"/>
    </location>
</feature>
<dbReference type="RefSeq" id="WP_308715075.1">
    <property type="nucleotide sequence ID" value="NZ_JAVHUY010000025.1"/>
</dbReference>
<evidence type="ECO:0008006" key="4">
    <source>
        <dbReference type="Google" id="ProtNLM"/>
    </source>
</evidence>
<evidence type="ECO:0000313" key="3">
    <source>
        <dbReference type="Proteomes" id="UP001230908"/>
    </source>
</evidence>
<proteinExistence type="predicted"/>
<sequence>MAERGALRGRPAPLRPLHSGRRAGGGRPRSAGVRVQALRDYHFGEPVREGLVIGYGAIPTERIGEGLRRLAAAFAPAL</sequence>
<organism evidence="2 3">
    <name type="scientific">Phytohabitans maris</name>
    <dbReference type="NCBI Taxonomy" id="3071409"/>
    <lineage>
        <taxon>Bacteria</taxon>
        <taxon>Bacillati</taxon>
        <taxon>Actinomycetota</taxon>
        <taxon>Actinomycetes</taxon>
        <taxon>Micromonosporales</taxon>
        <taxon>Micromonosporaceae</taxon>
    </lineage>
</organism>
<evidence type="ECO:0000313" key="2">
    <source>
        <dbReference type="EMBL" id="MDQ7907801.1"/>
    </source>
</evidence>
<comment type="caution">
    <text evidence="2">The sequence shown here is derived from an EMBL/GenBank/DDBJ whole genome shotgun (WGS) entry which is preliminary data.</text>
</comment>
<reference evidence="2 3" key="1">
    <citation type="submission" date="2023-08" db="EMBL/GenBank/DDBJ databases">
        <title>Phytohabitans sansha sp. nov., isolated from marine sediment.</title>
        <authorList>
            <person name="Zhao Y."/>
            <person name="Yi K."/>
        </authorList>
    </citation>
    <scope>NUCLEOTIDE SEQUENCE [LARGE SCALE GENOMIC DNA]</scope>
    <source>
        <strain evidence="2 3">ZYX-F-186</strain>
    </source>
</reference>
<name>A0ABU0ZL73_9ACTN</name>
<protein>
    <recommendedName>
        <fullName evidence="4">Aminotransferase class I/classII domain-containing protein</fullName>
    </recommendedName>
</protein>
<evidence type="ECO:0000256" key="1">
    <source>
        <dbReference type="SAM" id="MobiDB-lite"/>
    </source>
</evidence>
<gene>
    <name evidence="2" type="ORF">RB614_25085</name>
</gene>
<accession>A0ABU0ZL73</accession>
<dbReference type="Proteomes" id="UP001230908">
    <property type="component" value="Unassembled WGS sequence"/>
</dbReference>